<feature type="compositionally biased region" description="Basic residues" evidence="1">
    <location>
        <begin position="381"/>
        <end position="393"/>
    </location>
</feature>
<dbReference type="Proteomes" id="UP000037237">
    <property type="component" value="Unassembled WGS sequence"/>
</dbReference>
<evidence type="ECO:0000313" key="2">
    <source>
        <dbReference type="EMBL" id="KON33208.1"/>
    </source>
</evidence>
<proteinExistence type="predicted"/>
<evidence type="ECO:0008006" key="4">
    <source>
        <dbReference type="Google" id="ProtNLM"/>
    </source>
</evidence>
<protein>
    <recommendedName>
        <fullName evidence="4">DUF3880 domain-containing protein</fullName>
    </recommendedName>
</protein>
<evidence type="ECO:0000313" key="3">
    <source>
        <dbReference type="Proteomes" id="UP000037237"/>
    </source>
</evidence>
<accession>A0A0M0BX58</accession>
<name>A0A0M0BX58_9ARCH</name>
<dbReference type="AlphaFoldDB" id="A0A0M0BX58"/>
<dbReference type="InterPro" id="IPR021234">
    <property type="entry name" value="DUF2827"/>
</dbReference>
<comment type="caution">
    <text evidence="2">The sequence shown here is derived from an EMBL/GenBank/DDBJ whole genome shotgun (WGS) entry which is preliminary data.</text>
</comment>
<feature type="region of interest" description="Disordered" evidence="1">
    <location>
        <begin position="371"/>
        <end position="393"/>
    </location>
</feature>
<organism evidence="2 3">
    <name type="scientific">miscellaneous Crenarchaeota group-1 archaeon SG8-32-1</name>
    <dbReference type="NCBI Taxonomy" id="1685124"/>
    <lineage>
        <taxon>Archaea</taxon>
        <taxon>Candidatus Bathyarchaeota</taxon>
        <taxon>MCG-1</taxon>
    </lineage>
</organism>
<dbReference type="Pfam" id="PF10933">
    <property type="entry name" value="DUF2827"/>
    <property type="match status" value="1"/>
</dbReference>
<gene>
    <name evidence="2" type="ORF">AC477_01825</name>
</gene>
<dbReference type="EMBL" id="LFWU01000036">
    <property type="protein sequence ID" value="KON33208.1"/>
    <property type="molecule type" value="Genomic_DNA"/>
</dbReference>
<sequence>MKITKGTKIGVTSMDDTKIWSNGLYQNAYHLANILSAAGYDCDMITESKEISENKFLEKEIVLLTDDNLGDYDIIFEVVHTLRDSTVPKFKAKGGIVAGIQYGNEFMIDVMADSIYRPEKPPRVNKQDRDAVLMSPHFDFSQQAISIMYDLDVKVCPYIWSPKFLVMHEKEEELRFDPEKEMKSIAVMESNLYFVKTCHIPMLAIEHVYRENPELFEYAYIVGSKILEPSKGFIRFANLLNVKKDKKMFFEPRYRFPFLIKRGYSDVIVSHQHYNALNYLQLEAMYLGKPFVHNSHYFKDNGYYYHDFNAKDAAAQIKNAFENHKNVFEEKMEKDREKVYEYHPDNPKNIEGYAELVEWLLEKRAKENKKSKLFIQGKQKGSAKAKKPRRKLL</sequence>
<reference evidence="2 3" key="1">
    <citation type="submission" date="2015-06" db="EMBL/GenBank/DDBJ databases">
        <title>New insights into the roles of widespread benthic archaea in carbon and nitrogen cycling.</title>
        <authorList>
            <person name="Lazar C.S."/>
            <person name="Baker B.J."/>
            <person name="Seitz K.W."/>
            <person name="Hyde A.S."/>
            <person name="Dick G.J."/>
            <person name="Hinrichs K.-U."/>
            <person name="Teske A.P."/>
        </authorList>
    </citation>
    <scope>NUCLEOTIDE SEQUENCE [LARGE SCALE GENOMIC DNA]</scope>
    <source>
        <strain evidence="2">SG8-32-1</strain>
    </source>
</reference>
<evidence type="ECO:0000256" key="1">
    <source>
        <dbReference type="SAM" id="MobiDB-lite"/>
    </source>
</evidence>